<keyword evidence="6" id="KW-0378">Hydrolase</keyword>
<protein>
    <submittedName>
        <fullName evidence="6">Restriction endonuclease subunit S</fullName>
    </submittedName>
</protein>
<dbReference type="GO" id="GO:0009307">
    <property type="term" value="P:DNA restriction-modification system"/>
    <property type="evidence" value="ECO:0007669"/>
    <property type="project" value="UniProtKB-KW"/>
</dbReference>
<evidence type="ECO:0000256" key="1">
    <source>
        <dbReference type="ARBA" id="ARBA00010923"/>
    </source>
</evidence>
<dbReference type="PANTHER" id="PTHR30408:SF12">
    <property type="entry name" value="TYPE I RESTRICTION ENZYME MJAVIII SPECIFICITY SUBUNIT"/>
    <property type="match status" value="1"/>
</dbReference>
<evidence type="ECO:0000259" key="5">
    <source>
        <dbReference type="Pfam" id="PF01420"/>
    </source>
</evidence>
<dbReference type="PANTHER" id="PTHR30408">
    <property type="entry name" value="TYPE-1 RESTRICTION ENZYME ECOKI SPECIFICITY PROTEIN"/>
    <property type="match status" value="1"/>
</dbReference>
<dbReference type="InterPro" id="IPR044946">
    <property type="entry name" value="Restrct_endonuc_typeI_TRD_sf"/>
</dbReference>
<evidence type="ECO:0000256" key="2">
    <source>
        <dbReference type="ARBA" id="ARBA00022747"/>
    </source>
</evidence>
<feature type="domain" description="Type I restriction modification DNA specificity" evidence="5">
    <location>
        <begin position="77"/>
        <end position="190"/>
    </location>
</feature>
<feature type="compositionally biased region" description="Polar residues" evidence="4">
    <location>
        <begin position="1"/>
        <end position="17"/>
    </location>
</feature>
<feature type="region of interest" description="Disordered" evidence="4">
    <location>
        <begin position="1"/>
        <end position="23"/>
    </location>
</feature>
<comment type="caution">
    <text evidence="6">The sequence shown here is derived from an EMBL/GenBank/DDBJ whole genome shotgun (WGS) entry which is preliminary data.</text>
</comment>
<dbReference type="SUPFAM" id="SSF116734">
    <property type="entry name" value="DNA methylase specificity domain"/>
    <property type="match status" value="2"/>
</dbReference>
<sequence>MIDSMSEPSKTKVNMSRNGDGEKPRMVKLGELLTLDAEPERIDNPADETFVTVRTKCGGAVERVIKDGKIPVAFTGYRIHEGQLIYSRIDARNNAFAIVPSELDGAVVSKDFPVFRVDERKALKSYLMHFFRSGRLQYAIQQYSKGITNRQRIKEEVLLSFSILLPSLEEQRRIVAVLDRADAIRAKRRQILADLDELKQSFFDEMFLSDDFPIVESGDLMPVMRNGLSPSKRGTVIARVLTLSAITQGKFDVSAVKEGTFDTEPPADKRVTGQDFMMCRGNGNKSLVGVGAYSNKDYPDLVFPDTIIAGRVNTDKILLSYLEMVWHSGSVRNQIERSARTTNGTYKVNQQALSRISIPLPPIELQREFARRVEAIAAARAKVERALALDDELFAALQSRAFRGAL</sequence>
<evidence type="ECO:0000256" key="3">
    <source>
        <dbReference type="ARBA" id="ARBA00023125"/>
    </source>
</evidence>
<proteinExistence type="inferred from homology"/>
<keyword evidence="7" id="KW-1185">Reference proteome</keyword>
<evidence type="ECO:0000313" key="7">
    <source>
        <dbReference type="Proteomes" id="UP000240228"/>
    </source>
</evidence>
<name>A0A2T3GC65_9BIFI</name>
<dbReference type="RefSeq" id="WP_107043716.1">
    <property type="nucleotide sequence ID" value="NZ_NWTX01000003.1"/>
</dbReference>
<dbReference type="EMBL" id="NWTX01000003">
    <property type="protein sequence ID" value="PST46991.1"/>
    <property type="molecule type" value="Genomic_DNA"/>
</dbReference>
<keyword evidence="2" id="KW-0680">Restriction system</keyword>
<evidence type="ECO:0000313" key="6">
    <source>
        <dbReference type="EMBL" id="PST46991.1"/>
    </source>
</evidence>
<keyword evidence="6" id="KW-0540">Nuclease</keyword>
<keyword evidence="3" id="KW-0238">DNA-binding</keyword>
<accession>A0A2T3GC65</accession>
<gene>
    <name evidence="6" type="ORF">CPA40_03310</name>
</gene>
<dbReference type="InterPro" id="IPR052021">
    <property type="entry name" value="Type-I_RS_S_subunit"/>
</dbReference>
<reference evidence="6 7" key="2">
    <citation type="submission" date="2018-03" db="EMBL/GenBank/DDBJ databases">
        <title>The comparative genomics of Bifidobacterium callitrichos reflects dietary carbohydrate utilization within the common marmoset gut.</title>
        <authorList>
            <person name="Rani A."/>
        </authorList>
    </citation>
    <scope>NUCLEOTIDE SEQUENCE [LARGE SCALE GENOMIC DNA]</scope>
    <source>
        <strain evidence="6 7">UMA51805</strain>
    </source>
</reference>
<dbReference type="InterPro" id="IPR000055">
    <property type="entry name" value="Restrct_endonuc_typeI_TRD"/>
</dbReference>
<reference evidence="7" key="1">
    <citation type="submission" date="2017-09" db="EMBL/GenBank/DDBJ databases">
        <authorList>
            <person name="Sela D.A."/>
            <person name="Albert K."/>
        </authorList>
    </citation>
    <scope>NUCLEOTIDE SEQUENCE [LARGE SCALE GENOMIC DNA]</scope>
    <source>
        <strain evidence="7">UMA51805</strain>
    </source>
</reference>
<dbReference type="Proteomes" id="UP000240228">
    <property type="component" value="Unassembled WGS sequence"/>
</dbReference>
<dbReference type="Gene3D" id="3.90.220.20">
    <property type="entry name" value="DNA methylase specificity domains"/>
    <property type="match status" value="2"/>
</dbReference>
<evidence type="ECO:0000256" key="4">
    <source>
        <dbReference type="SAM" id="MobiDB-lite"/>
    </source>
</evidence>
<comment type="similarity">
    <text evidence="1">Belongs to the type-I restriction system S methylase family.</text>
</comment>
<dbReference type="Pfam" id="PF01420">
    <property type="entry name" value="Methylase_S"/>
    <property type="match status" value="1"/>
</dbReference>
<dbReference type="GO" id="GO:0004519">
    <property type="term" value="F:endonuclease activity"/>
    <property type="evidence" value="ECO:0007669"/>
    <property type="project" value="UniProtKB-KW"/>
</dbReference>
<dbReference type="AlphaFoldDB" id="A0A2T3GC65"/>
<organism evidence="6 7">
    <name type="scientific">Bifidobacterium callitrichos</name>
    <dbReference type="NCBI Taxonomy" id="762209"/>
    <lineage>
        <taxon>Bacteria</taxon>
        <taxon>Bacillati</taxon>
        <taxon>Actinomycetota</taxon>
        <taxon>Actinomycetes</taxon>
        <taxon>Bifidobacteriales</taxon>
        <taxon>Bifidobacteriaceae</taxon>
        <taxon>Bifidobacterium</taxon>
    </lineage>
</organism>
<dbReference type="GO" id="GO:0003677">
    <property type="term" value="F:DNA binding"/>
    <property type="evidence" value="ECO:0007669"/>
    <property type="project" value="UniProtKB-KW"/>
</dbReference>
<keyword evidence="6" id="KW-0255">Endonuclease</keyword>